<dbReference type="InterPro" id="IPR001962">
    <property type="entry name" value="Asn_synthase"/>
</dbReference>
<dbReference type="GO" id="GO:0004066">
    <property type="term" value="F:asparagine synthase (glutamine-hydrolyzing) activity"/>
    <property type="evidence" value="ECO:0007669"/>
    <property type="project" value="UniProtKB-EC"/>
</dbReference>
<organism evidence="13 14">
    <name type="scientific">Streptosporangium canum</name>
    <dbReference type="NCBI Taxonomy" id="324952"/>
    <lineage>
        <taxon>Bacteria</taxon>
        <taxon>Bacillati</taxon>
        <taxon>Actinomycetota</taxon>
        <taxon>Actinomycetes</taxon>
        <taxon>Streptosporangiales</taxon>
        <taxon>Streptosporangiaceae</taxon>
        <taxon>Streptosporangium</taxon>
    </lineage>
</organism>
<dbReference type="Pfam" id="PF13537">
    <property type="entry name" value="GATase_7"/>
    <property type="match status" value="1"/>
</dbReference>
<feature type="domain" description="Glutamine amidotransferase type-2" evidence="12">
    <location>
        <begin position="2"/>
        <end position="210"/>
    </location>
</feature>
<dbReference type="InterPro" id="IPR006426">
    <property type="entry name" value="Asn_synth_AEB"/>
</dbReference>
<sequence length="639" mass="70559">MCGIAGAVCPDGVDPETVRGMCETIAHRGPDGSGLHVEPSAVLGMRRLAVVDMAGGDQPVYSEDGTIVAVFNGEIYNFAELRAELLARGHRLTANGDSECLVHLYEEHGDAFVHRLRGMFAFALWDGRGRRLLLARDRVGKKPLYWGMRSGSLRFASELKALVRDPRWRGEIDPVALHHYLTFQYVPAPWSIFEGIGKLPPGSTLVWQDGRVHVDRYWRLDATPRPAAAAEEEAERLRELLLETTRLRMAGERPIGAFLSGGIDSSAVVAAMARQSPHPVRTFCVGFEEAGFDEREHAREVAALYGTDHSEMVLSASPLDVLPALAWHFDEPFADSSAIPTFLVAKMSSREVTVVLNGDGGDESFGGYRRYALLQRSSWLRAPSAASPLLGAAGRNLRALSRQGSLLRRAGWSMELAGLSAAGRYTRLMSYFTEEQKRKVYTPWQRGRVAGVRSGAIVERAFEESSAGCDLTRFMDVDVNTYLPGDLLVKSDISTMACSLEARSPFLDHVLMEWAAGLPGELKIRGGTTKYLLKRAMADWLPAHLLKRPKMGFGVPLASWLRTGLRPLAHDLLADATARDRGIFAPRAVARLLAEHAAGRDHSNRIWTLMQFELWHRTHLPARPTGRSAAECHSRPRPT</sequence>
<name>A0A1I3LG64_9ACTN</name>
<dbReference type="InterPro" id="IPR014729">
    <property type="entry name" value="Rossmann-like_a/b/a_fold"/>
</dbReference>
<keyword evidence="14" id="KW-1185">Reference proteome</keyword>
<dbReference type="SUPFAM" id="SSF52402">
    <property type="entry name" value="Adenine nucleotide alpha hydrolases-like"/>
    <property type="match status" value="1"/>
</dbReference>
<reference evidence="14" key="1">
    <citation type="submission" date="2016-10" db="EMBL/GenBank/DDBJ databases">
        <authorList>
            <person name="Varghese N."/>
            <person name="Submissions S."/>
        </authorList>
    </citation>
    <scope>NUCLEOTIDE SEQUENCE [LARGE SCALE GENOMIC DNA]</scope>
    <source>
        <strain evidence="14">CGMCC 4.2126</strain>
    </source>
</reference>
<evidence type="ECO:0000256" key="1">
    <source>
        <dbReference type="ARBA" id="ARBA00005187"/>
    </source>
</evidence>
<dbReference type="InterPro" id="IPR029055">
    <property type="entry name" value="Ntn_hydrolases_N"/>
</dbReference>
<evidence type="ECO:0000256" key="3">
    <source>
        <dbReference type="ARBA" id="ARBA00012737"/>
    </source>
</evidence>
<dbReference type="GO" id="GO:0006529">
    <property type="term" value="P:asparagine biosynthetic process"/>
    <property type="evidence" value="ECO:0007669"/>
    <property type="project" value="UniProtKB-KW"/>
</dbReference>
<evidence type="ECO:0000256" key="2">
    <source>
        <dbReference type="ARBA" id="ARBA00005752"/>
    </source>
</evidence>
<dbReference type="SUPFAM" id="SSF56235">
    <property type="entry name" value="N-terminal nucleophile aminohydrolases (Ntn hydrolases)"/>
    <property type="match status" value="1"/>
</dbReference>
<comment type="similarity">
    <text evidence="2">Belongs to the asparagine synthetase family.</text>
</comment>
<evidence type="ECO:0000256" key="10">
    <source>
        <dbReference type="PIRSR" id="PIRSR001589-2"/>
    </source>
</evidence>
<evidence type="ECO:0000259" key="12">
    <source>
        <dbReference type="PROSITE" id="PS51278"/>
    </source>
</evidence>
<keyword evidence="4 10" id="KW-0547">Nucleotide-binding</keyword>
<proteinExistence type="inferred from homology"/>
<feature type="site" description="Important for beta-aspartyl-AMP intermediate formation" evidence="11">
    <location>
        <position position="359"/>
    </location>
</feature>
<evidence type="ECO:0000256" key="4">
    <source>
        <dbReference type="ARBA" id="ARBA00022741"/>
    </source>
</evidence>
<dbReference type="NCBIfam" id="TIGR01536">
    <property type="entry name" value="asn_synth_AEB"/>
    <property type="match status" value="1"/>
</dbReference>
<keyword evidence="6 9" id="KW-0061">Asparagine biosynthesis</keyword>
<dbReference type="EC" id="6.3.5.4" evidence="3"/>
<dbReference type="AlphaFoldDB" id="A0A1I3LG64"/>
<evidence type="ECO:0000256" key="7">
    <source>
        <dbReference type="ARBA" id="ARBA00022962"/>
    </source>
</evidence>
<comment type="catalytic activity">
    <reaction evidence="8">
        <text>L-aspartate + L-glutamine + ATP + H2O = L-asparagine + L-glutamate + AMP + diphosphate + H(+)</text>
        <dbReference type="Rhea" id="RHEA:12228"/>
        <dbReference type="ChEBI" id="CHEBI:15377"/>
        <dbReference type="ChEBI" id="CHEBI:15378"/>
        <dbReference type="ChEBI" id="CHEBI:29985"/>
        <dbReference type="ChEBI" id="CHEBI:29991"/>
        <dbReference type="ChEBI" id="CHEBI:30616"/>
        <dbReference type="ChEBI" id="CHEBI:33019"/>
        <dbReference type="ChEBI" id="CHEBI:58048"/>
        <dbReference type="ChEBI" id="CHEBI:58359"/>
        <dbReference type="ChEBI" id="CHEBI:456215"/>
        <dbReference type="EC" id="6.3.5.4"/>
    </reaction>
</comment>
<dbReference type="CDD" id="cd00712">
    <property type="entry name" value="AsnB"/>
    <property type="match status" value="1"/>
</dbReference>
<evidence type="ECO:0000256" key="11">
    <source>
        <dbReference type="PIRSR" id="PIRSR001589-3"/>
    </source>
</evidence>
<dbReference type="Pfam" id="PF00733">
    <property type="entry name" value="Asn_synthase"/>
    <property type="match status" value="1"/>
</dbReference>
<evidence type="ECO:0000256" key="8">
    <source>
        <dbReference type="ARBA" id="ARBA00048741"/>
    </source>
</evidence>
<keyword evidence="9" id="KW-0028">Amino-acid biosynthesis</keyword>
<dbReference type="InterPro" id="IPR033738">
    <property type="entry name" value="AsnB_N"/>
</dbReference>
<dbReference type="InterPro" id="IPR017932">
    <property type="entry name" value="GATase_2_dom"/>
</dbReference>
<evidence type="ECO:0000256" key="9">
    <source>
        <dbReference type="PIRSR" id="PIRSR001589-1"/>
    </source>
</evidence>
<evidence type="ECO:0000313" key="14">
    <source>
        <dbReference type="Proteomes" id="UP000199111"/>
    </source>
</evidence>
<comment type="pathway">
    <text evidence="1">Amino-acid biosynthesis; L-asparagine biosynthesis; L-asparagine from L-aspartate (L-Gln route): step 1/1.</text>
</comment>
<feature type="active site" description="For GATase activity" evidence="9">
    <location>
        <position position="2"/>
    </location>
</feature>
<evidence type="ECO:0000256" key="5">
    <source>
        <dbReference type="ARBA" id="ARBA00022840"/>
    </source>
</evidence>
<accession>A0A1I3LG64</accession>
<dbReference type="PIRSF" id="PIRSF001589">
    <property type="entry name" value="Asn_synthetase_glu-h"/>
    <property type="match status" value="1"/>
</dbReference>
<feature type="binding site" evidence="10">
    <location>
        <position position="285"/>
    </location>
    <ligand>
        <name>ATP</name>
        <dbReference type="ChEBI" id="CHEBI:30616"/>
    </ligand>
</feature>
<dbReference type="CDD" id="cd01991">
    <property type="entry name" value="Asn_synthase_B_C"/>
    <property type="match status" value="1"/>
</dbReference>
<dbReference type="Gene3D" id="3.60.20.10">
    <property type="entry name" value="Glutamine Phosphoribosylpyrophosphate, subunit 1, domain 1"/>
    <property type="match status" value="1"/>
</dbReference>
<dbReference type="PROSITE" id="PS51278">
    <property type="entry name" value="GATASE_TYPE_2"/>
    <property type="match status" value="1"/>
</dbReference>
<feature type="binding site" evidence="10">
    <location>
        <position position="97"/>
    </location>
    <ligand>
        <name>L-glutamine</name>
        <dbReference type="ChEBI" id="CHEBI:58359"/>
    </ligand>
</feature>
<dbReference type="GO" id="GO:0005524">
    <property type="term" value="F:ATP binding"/>
    <property type="evidence" value="ECO:0007669"/>
    <property type="project" value="UniProtKB-KW"/>
</dbReference>
<dbReference type="EMBL" id="FOQY01000005">
    <property type="protein sequence ID" value="SFI83520.1"/>
    <property type="molecule type" value="Genomic_DNA"/>
</dbReference>
<dbReference type="Gene3D" id="3.40.50.620">
    <property type="entry name" value="HUPs"/>
    <property type="match status" value="1"/>
</dbReference>
<evidence type="ECO:0000313" key="13">
    <source>
        <dbReference type="EMBL" id="SFI83520.1"/>
    </source>
</evidence>
<protein>
    <recommendedName>
        <fullName evidence="3">asparagine synthase (glutamine-hydrolyzing)</fullName>
        <ecNumber evidence="3">6.3.5.4</ecNumber>
    </recommendedName>
</protein>
<evidence type="ECO:0000256" key="6">
    <source>
        <dbReference type="ARBA" id="ARBA00022888"/>
    </source>
</evidence>
<dbReference type="PANTHER" id="PTHR43284">
    <property type="entry name" value="ASPARAGINE SYNTHETASE (GLUTAMINE-HYDROLYZING)"/>
    <property type="match status" value="1"/>
</dbReference>
<keyword evidence="7 9" id="KW-0315">Glutamine amidotransferase</keyword>
<dbReference type="Proteomes" id="UP000199111">
    <property type="component" value="Unassembled WGS sequence"/>
</dbReference>
<dbReference type="PANTHER" id="PTHR43284:SF1">
    <property type="entry name" value="ASPARAGINE SYNTHETASE"/>
    <property type="match status" value="1"/>
</dbReference>
<dbReference type="InterPro" id="IPR051786">
    <property type="entry name" value="ASN_synthetase/amidase"/>
</dbReference>
<keyword evidence="5 10" id="KW-0067">ATP-binding</keyword>
<gene>
    <name evidence="13" type="ORF">SAMN05216275_105127</name>
</gene>
<dbReference type="GO" id="GO:0005829">
    <property type="term" value="C:cytosol"/>
    <property type="evidence" value="ECO:0007669"/>
    <property type="project" value="TreeGrafter"/>
</dbReference>